<feature type="compositionally biased region" description="Gly residues" evidence="1">
    <location>
        <begin position="81"/>
        <end position="91"/>
    </location>
</feature>
<proteinExistence type="predicted"/>
<protein>
    <submittedName>
        <fullName evidence="2">Uncharacterized protein</fullName>
    </submittedName>
</protein>
<dbReference type="EMBL" id="CAUYUJ010015161">
    <property type="protein sequence ID" value="CAK0850527.1"/>
    <property type="molecule type" value="Genomic_DNA"/>
</dbReference>
<organism evidence="2 3">
    <name type="scientific">Prorocentrum cordatum</name>
    <dbReference type="NCBI Taxonomy" id="2364126"/>
    <lineage>
        <taxon>Eukaryota</taxon>
        <taxon>Sar</taxon>
        <taxon>Alveolata</taxon>
        <taxon>Dinophyceae</taxon>
        <taxon>Prorocentrales</taxon>
        <taxon>Prorocentraceae</taxon>
        <taxon>Prorocentrum</taxon>
    </lineage>
</organism>
<reference evidence="2" key="1">
    <citation type="submission" date="2023-10" db="EMBL/GenBank/DDBJ databases">
        <authorList>
            <person name="Chen Y."/>
            <person name="Shah S."/>
            <person name="Dougan E. K."/>
            <person name="Thang M."/>
            <person name="Chan C."/>
        </authorList>
    </citation>
    <scope>NUCLEOTIDE SEQUENCE [LARGE SCALE GENOMIC DNA]</scope>
</reference>
<evidence type="ECO:0000313" key="2">
    <source>
        <dbReference type="EMBL" id="CAK0850527.1"/>
    </source>
</evidence>
<feature type="compositionally biased region" description="Low complexity" evidence="1">
    <location>
        <begin position="69"/>
        <end position="80"/>
    </location>
</feature>
<name>A0ABN9TZ62_9DINO</name>
<gene>
    <name evidence="2" type="ORF">PCOR1329_LOCUS42934</name>
</gene>
<evidence type="ECO:0000313" key="3">
    <source>
        <dbReference type="Proteomes" id="UP001189429"/>
    </source>
</evidence>
<evidence type="ECO:0000256" key="1">
    <source>
        <dbReference type="SAM" id="MobiDB-lite"/>
    </source>
</evidence>
<comment type="caution">
    <text evidence="2">The sequence shown here is derived from an EMBL/GenBank/DDBJ whole genome shotgun (WGS) entry which is preliminary data.</text>
</comment>
<keyword evidence="3" id="KW-1185">Reference proteome</keyword>
<sequence>MAAKKARTNEEFMGEFRNAQSMDDKLLVMFRAQVDNQTFNQPKFGEFDQRMDIFEGRLTLLEGRFASRASATRTTGTSSGIPGGGGHGVGDGRNQYHLPVSERTMVCIGGVHPYTEGADMKNALKAI</sequence>
<feature type="region of interest" description="Disordered" evidence="1">
    <location>
        <begin position="69"/>
        <end position="95"/>
    </location>
</feature>
<dbReference type="Proteomes" id="UP001189429">
    <property type="component" value="Unassembled WGS sequence"/>
</dbReference>
<accession>A0ABN9TZ62</accession>